<gene>
    <name evidence="3" type="ORF">K8F61_09355</name>
</gene>
<dbReference type="RefSeq" id="WP_231821452.1">
    <property type="nucleotide sequence ID" value="NZ_CP082781.1"/>
</dbReference>
<dbReference type="EMBL" id="CP082781">
    <property type="protein sequence ID" value="UGS28338.1"/>
    <property type="molecule type" value="Genomic_DNA"/>
</dbReference>
<keyword evidence="4" id="KW-1185">Reference proteome</keyword>
<dbReference type="Gene3D" id="1.10.260.40">
    <property type="entry name" value="lambda repressor-like DNA-binding domains"/>
    <property type="match status" value="1"/>
</dbReference>
<dbReference type="PROSITE" id="PS50943">
    <property type="entry name" value="HTH_CROC1"/>
    <property type="match status" value="1"/>
</dbReference>
<feature type="domain" description="HTH cro/C1-type" evidence="2">
    <location>
        <begin position="12"/>
        <end position="72"/>
    </location>
</feature>
<dbReference type="SUPFAM" id="SSF47413">
    <property type="entry name" value="lambda repressor-like DNA-binding domains"/>
    <property type="match status" value="1"/>
</dbReference>
<evidence type="ECO:0000256" key="1">
    <source>
        <dbReference type="SAM" id="Coils"/>
    </source>
</evidence>
<reference evidence="3 4" key="1">
    <citation type="submission" date="2023-01" db="EMBL/GenBank/DDBJ databases">
        <title>Characterization of estradiol degrading bacteria Microbacterium sp. MZT7 and reveal degrading genes through genome analysis.</title>
        <authorList>
            <person name="Hao P."/>
            <person name="Gao Y."/>
        </authorList>
    </citation>
    <scope>NUCLEOTIDE SEQUENCE [LARGE SCALE GENOMIC DNA]</scope>
    <source>
        <strain evidence="3 4">MZT7</strain>
    </source>
</reference>
<dbReference type="InterPro" id="IPR001387">
    <property type="entry name" value="Cro/C1-type_HTH"/>
</dbReference>
<evidence type="ECO:0000313" key="3">
    <source>
        <dbReference type="EMBL" id="UGS28338.1"/>
    </source>
</evidence>
<sequence length="127" mass="14297">MTIATQTFARRVREERQRSGLSQAAVAARLSELVGRTIDHSAMARSEKHDRPVRLDEAVALSEILEVPLAALLRDRTAADEELGELRRELSVAEWRSSTARADYEEAQDAITGIQQRIAELEAQWEQ</sequence>
<accession>A0ABY3RW91</accession>
<organism evidence="3 4">
    <name type="scientific">Microbacterium resistens</name>
    <dbReference type="NCBI Taxonomy" id="156977"/>
    <lineage>
        <taxon>Bacteria</taxon>
        <taxon>Bacillati</taxon>
        <taxon>Actinomycetota</taxon>
        <taxon>Actinomycetes</taxon>
        <taxon>Micrococcales</taxon>
        <taxon>Microbacteriaceae</taxon>
        <taxon>Microbacterium</taxon>
    </lineage>
</organism>
<feature type="coiled-coil region" evidence="1">
    <location>
        <begin position="69"/>
        <end position="124"/>
    </location>
</feature>
<proteinExistence type="predicted"/>
<keyword evidence="1" id="KW-0175">Coiled coil</keyword>
<name>A0ABY3RW91_9MICO</name>
<protein>
    <submittedName>
        <fullName evidence="3">Helix-turn-helix transcriptional regulator</fullName>
    </submittedName>
</protein>
<evidence type="ECO:0000313" key="4">
    <source>
        <dbReference type="Proteomes" id="UP001199642"/>
    </source>
</evidence>
<dbReference type="InterPro" id="IPR010982">
    <property type="entry name" value="Lambda_DNA-bd_dom_sf"/>
</dbReference>
<evidence type="ECO:0000259" key="2">
    <source>
        <dbReference type="PROSITE" id="PS50943"/>
    </source>
</evidence>
<dbReference type="Proteomes" id="UP001199642">
    <property type="component" value="Chromosome"/>
</dbReference>